<sequence length="166" mass="18570">MKLIGKNSLSRLLVHGCFIAFALQLLNLGYAAFAYFSGATGIKQIEIPFKGGALVASANFANLGMALFYLAFYAVFTFFLCKIFHGMSSEITFNQEVIAWLKCFALLNVLAVPLLLLLGFLQFQDEAYARNDSYIVLHLVLGIVIYFMLAYFKEGYELQSQTELTI</sequence>
<evidence type="ECO:0000256" key="1">
    <source>
        <dbReference type="SAM" id="Phobius"/>
    </source>
</evidence>
<feature type="transmembrane region" description="Helical" evidence="1">
    <location>
        <begin position="12"/>
        <end position="36"/>
    </location>
</feature>
<feature type="transmembrane region" description="Helical" evidence="1">
    <location>
        <begin position="97"/>
        <end position="121"/>
    </location>
</feature>
<accession>A0A495MGT1</accession>
<name>A0A495MGT1_9FLAO</name>
<keyword evidence="1" id="KW-0812">Transmembrane</keyword>
<feature type="transmembrane region" description="Helical" evidence="1">
    <location>
        <begin position="133"/>
        <end position="152"/>
    </location>
</feature>
<evidence type="ECO:0000313" key="2">
    <source>
        <dbReference type="EMBL" id="RKS25197.1"/>
    </source>
</evidence>
<dbReference type="AlphaFoldDB" id="A0A495MGT1"/>
<dbReference type="Proteomes" id="UP000277579">
    <property type="component" value="Unassembled WGS sequence"/>
</dbReference>
<dbReference type="RefSeq" id="WP_121374620.1">
    <property type="nucleotide sequence ID" value="NZ_RBLC01000001.1"/>
</dbReference>
<dbReference type="OrthoDB" id="1163870at2"/>
<keyword evidence="1" id="KW-0472">Membrane</keyword>
<comment type="caution">
    <text evidence="2">The sequence shown here is derived from an EMBL/GenBank/DDBJ whole genome shotgun (WGS) entry which is preliminary data.</text>
</comment>
<evidence type="ECO:0000313" key="3">
    <source>
        <dbReference type="Proteomes" id="UP000277579"/>
    </source>
</evidence>
<keyword evidence="1" id="KW-1133">Transmembrane helix</keyword>
<keyword evidence="3" id="KW-1185">Reference proteome</keyword>
<protein>
    <recommendedName>
        <fullName evidence="4">DUF2975 family protein</fullName>
    </recommendedName>
</protein>
<reference evidence="2 3" key="1">
    <citation type="submission" date="2018-10" db="EMBL/GenBank/DDBJ databases">
        <title>Genomic Encyclopedia of Archaeal and Bacterial Type Strains, Phase II (KMG-II): from individual species to whole genera.</title>
        <authorList>
            <person name="Goeker M."/>
        </authorList>
    </citation>
    <scope>NUCLEOTIDE SEQUENCE [LARGE SCALE GENOMIC DNA]</scope>
    <source>
        <strain evidence="2 3">DSM 29537</strain>
    </source>
</reference>
<proteinExistence type="predicted"/>
<organism evidence="2 3">
    <name type="scientific">Flavobacterium endophyticum</name>
    <dbReference type="NCBI Taxonomy" id="1540163"/>
    <lineage>
        <taxon>Bacteria</taxon>
        <taxon>Pseudomonadati</taxon>
        <taxon>Bacteroidota</taxon>
        <taxon>Flavobacteriia</taxon>
        <taxon>Flavobacteriales</taxon>
        <taxon>Flavobacteriaceae</taxon>
        <taxon>Flavobacterium</taxon>
    </lineage>
</organism>
<evidence type="ECO:0008006" key="4">
    <source>
        <dbReference type="Google" id="ProtNLM"/>
    </source>
</evidence>
<gene>
    <name evidence="2" type="ORF">CLV94_0227</name>
</gene>
<dbReference type="EMBL" id="RBLC01000001">
    <property type="protein sequence ID" value="RKS25197.1"/>
    <property type="molecule type" value="Genomic_DNA"/>
</dbReference>